<gene>
    <name evidence="1" type="ORF">IPN75_02010</name>
</gene>
<proteinExistence type="predicted"/>
<sequence>MYRLIYKSWPDWANIRIMARPKIDCQYGEQDGGVRFSLEAWLALSMIHDIRAIQELPEWKR</sequence>
<evidence type="ECO:0000313" key="1">
    <source>
        <dbReference type="EMBL" id="MBK8889228.1"/>
    </source>
</evidence>
<dbReference type="Proteomes" id="UP000808146">
    <property type="component" value="Unassembled WGS sequence"/>
</dbReference>
<protein>
    <submittedName>
        <fullName evidence="1">Uncharacterized protein</fullName>
    </submittedName>
</protein>
<dbReference type="EMBL" id="JADKBR010000001">
    <property type="protein sequence ID" value="MBK8889228.1"/>
    <property type="molecule type" value="Genomic_DNA"/>
</dbReference>
<comment type="caution">
    <text evidence="1">The sequence shown here is derived from an EMBL/GenBank/DDBJ whole genome shotgun (WGS) entry which is preliminary data.</text>
</comment>
<dbReference type="AlphaFoldDB" id="A0A9D7LQE2"/>
<accession>A0A9D7LQE2</accession>
<reference evidence="1" key="1">
    <citation type="submission" date="2020-10" db="EMBL/GenBank/DDBJ databases">
        <title>Connecting structure to function with the recovery of over 1000 high-quality activated sludge metagenome-assembled genomes encoding full-length rRNA genes using long-read sequencing.</title>
        <authorList>
            <person name="Singleton C.M."/>
            <person name="Petriglieri F."/>
            <person name="Kristensen J.M."/>
            <person name="Kirkegaard R.H."/>
            <person name="Michaelsen T.Y."/>
            <person name="Andersen M.H."/>
            <person name="Karst S.M."/>
            <person name="Dueholm M.S."/>
            <person name="Nielsen P.H."/>
            <person name="Albertsen M."/>
        </authorList>
    </citation>
    <scope>NUCLEOTIDE SEQUENCE</scope>
    <source>
        <strain evidence="1">OdNE_18-Q3-R46-58_BAT3C.305</strain>
    </source>
</reference>
<evidence type="ECO:0000313" key="2">
    <source>
        <dbReference type="Proteomes" id="UP000808146"/>
    </source>
</evidence>
<name>A0A9D7LQE2_9RHOO</name>
<organism evidence="1 2">
    <name type="scientific">Candidatus Dechloromonas phosphorivorans</name>
    <dbReference type="NCBI Taxonomy" id="2899244"/>
    <lineage>
        <taxon>Bacteria</taxon>
        <taxon>Pseudomonadati</taxon>
        <taxon>Pseudomonadota</taxon>
        <taxon>Betaproteobacteria</taxon>
        <taxon>Rhodocyclales</taxon>
        <taxon>Azonexaceae</taxon>
        <taxon>Dechloromonas</taxon>
    </lineage>
</organism>